<feature type="domain" description="Core-binding (CB)" evidence="7">
    <location>
        <begin position="158"/>
        <end position="268"/>
    </location>
</feature>
<dbReference type="InterPro" id="IPR011010">
    <property type="entry name" value="DNA_brk_join_enz"/>
</dbReference>
<evidence type="ECO:0000256" key="1">
    <source>
        <dbReference type="ARBA" id="ARBA00008857"/>
    </source>
</evidence>
<sequence>MRLLLGNTGDGAIWAKMDRFSHEGLVRIRKISGGKWDEQAKHWRFGYSKELVEEIYSLFDEHEVVPSEELLRDAVFQRGRRDGIEKKAGEAAVNEGNEGNDGTDRNEENGETDMTNRINWTGENREINKSGRTGKTGNIDLIDITDKIGGAEESGELDELEEAIMRCTGQLWQSLEKILVLGLKAKGYSVKTIKAYRGHMRRFVEYFCRRYIEELCADGPLVTKKIFADKLDREQVQRYAIQLLEQGHSHAYVNQAISALRYLVADMLKMPSEQARYIRPKKEKKLPYVLSEQEVLKILRSPGNLKHRTMLYLTYASGLRVSEVVRLRPEDLDCSRGIITVRQGKGKKDRHTLLSQAAWSLVQTYIRKERPGKWLFPGQYPGTHMHERSLQKVFTDALHRSGVNKKAGIHVLRHSFATHLLENGTDLRFIQKLLGHANSATTERYTHVSTKNIRRIQSPLDRIMGEEERGIE</sequence>
<reference evidence="8 9" key="1">
    <citation type="submission" date="2021-03" db="EMBL/GenBank/DDBJ databases">
        <title>Antimicrobial resistance genes in bacteria isolated from Japanese honey, and their potential for conferring macrolide and lincosamide resistance in the American foulbrood pathogen Paenibacillus larvae.</title>
        <authorList>
            <person name="Okamoto M."/>
            <person name="Kumagai M."/>
            <person name="Kanamori H."/>
            <person name="Takamatsu D."/>
        </authorList>
    </citation>
    <scope>NUCLEOTIDE SEQUENCE [LARGE SCALE GENOMIC DNA]</scope>
    <source>
        <strain evidence="8 9">J41TS12</strain>
    </source>
</reference>
<dbReference type="InterPro" id="IPR013762">
    <property type="entry name" value="Integrase-like_cat_sf"/>
</dbReference>
<proteinExistence type="inferred from homology"/>
<feature type="region of interest" description="Disordered" evidence="5">
    <location>
        <begin position="86"/>
        <end position="115"/>
    </location>
</feature>
<dbReference type="InterPro" id="IPR010998">
    <property type="entry name" value="Integrase_recombinase_N"/>
</dbReference>
<name>A0A919XUP3_9BACL</name>
<protein>
    <recommendedName>
        <fullName evidence="10">Integrase</fullName>
    </recommendedName>
</protein>
<evidence type="ECO:0000313" key="8">
    <source>
        <dbReference type="EMBL" id="GIO39482.1"/>
    </source>
</evidence>
<evidence type="ECO:0000256" key="5">
    <source>
        <dbReference type="SAM" id="MobiDB-lite"/>
    </source>
</evidence>
<evidence type="ECO:0000313" key="9">
    <source>
        <dbReference type="Proteomes" id="UP000681162"/>
    </source>
</evidence>
<dbReference type="Proteomes" id="UP000681162">
    <property type="component" value="Unassembled WGS sequence"/>
</dbReference>
<dbReference type="GO" id="GO:0015074">
    <property type="term" value="P:DNA integration"/>
    <property type="evidence" value="ECO:0007669"/>
    <property type="project" value="InterPro"/>
</dbReference>
<evidence type="ECO:0000259" key="6">
    <source>
        <dbReference type="PROSITE" id="PS51898"/>
    </source>
</evidence>
<dbReference type="Pfam" id="PF00589">
    <property type="entry name" value="Phage_integrase"/>
    <property type="match status" value="1"/>
</dbReference>
<dbReference type="PANTHER" id="PTHR30349:SF64">
    <property type="entry name" value="PROPHAGE INTEGRASE INTD-RELATED"/>
    <property type="match status" value="1"/>
</dbReference>
<evidence type="ECO:0000256" key="3">
    <source>
        <dbReference type="ARBA" id="ARBA00023172"/>
    </source>
</evidence>
<dbReference type="InterPro" id="IPR044068">
    <property type="entry name" value="CB"/>
</dbReference>
<accession>A0A919XUP3</accession>
<keyword evidence="2 4" id="KW-0238">DNA-binding</keyword>
<dbReference type="SUPFAM" id="SSF56349">
    <property type="entry name" value="DNA breaking-rejoining enzymes"/>
    <property type="match status" value="1"/>
</dbReference>
<dbReference type="InterPro" id="IPR002104">
    <property type="entry name" value="Integrase_catalytic"/>
</dbReference>
<keyword evidence="9" id="KW-1185">Reference proteome</keyword>
<evidence type="ECO:0000256" key="2">
    <source>
        <dbReference type="ARBA" id="ARBA00023125"/>
    </source>
</evidence>
<dbReference type="Gene3D" id="1.10.443.10">
    <property type="entry name" value="Intergrase catalytic core"/>
    <property type="match status" value="1"/>
</dbReference>
<dbReference type="Gene3D" id="1.10.150.130">
    <property type="match status" value="1"/>
</dbReference>
<organism evidence="8 9">
    <name type="scientific">Paenibacillus antibioticophila</name>
    <dbReference type="NCBI Taxonomy" id="1274374"/>
    <lineage>
        <taxon>Bacteria</taxon>
        <taxon>Bacillati</taxon>
        <taxon>Bacillota</taxon>
        <taxon>Bacilli</taxon>
        <taxon>Bacillales</taxon>
        <taxon>Paenibacillaceae</taxon>
        <taxon>Paenibacillus</taxon>
    </lineage>
</organism>
<gene>
    <name evidence="8" type="ORF">J41TS12_43430</name>
</gene>
<dbReference type="PROSITE" id="PS51900">
    <property type="entry name" value="CB"/>
    <property type="match status" value="1"/>
</dbReference>
<evidence type="ECO:0000259" key="7">
    <source>
        <dbReference type="PROSITE" id="PS51900"/>
    </source>
</evidence>
<dbReference type="RefSeq" id="WP_249413145.1">
    <property type="nucleotide sequence ID" value="NZ_BORR01000022.1"/>
</dbReference>
<dbReference type="PANTHER" id="PTHR30349">
    <property type="entry name" value="PHAGE INTEGRASE-RELATED"/>
    <property type="match status" value="1"/>
</dbReference>
<dbReference type="AlphaFoldDB" id="A0A919XUP3"/>
<dbReference type="GO" id="GO:0003677">
    <property type="term" value="F:DNA binding"/>
    <property type="evidence" value="ECO:0007669"/>
    <property type="project" value="UniProtKB-UniRule"/>
</dbReference>
<dbReference type="EMBL" id="BORR01000022">
    <property type="protein sequence ID" value="GIO39482.1"/>
    <property type="molecule type" value="Genomic_DNA"/>
</dbReference>
<dbReference type="GO" id="GO:0006310">
    <property type="term" value="P:DNA recombination"/>
    <property type="evidence" value="ECO:0007669"/>
    <property type="project" value="UniProtKB-KW"/>
</dbReference>
<dbReference type="PROSITE" id="PS51898">
    <property type="entry name" value="TYR_RECOMBINASE"/>
    <property type="match status" value="1"/>
</dbReference>
<dbReference type="InterPro" id="IPR050090">
    <property type="entry name" value="Tyrosine_recombinase_XerCD"/>
</dbReference>
<evidence type="ECO:0008006" key="10">
    <source>
        <dbReference type="Google" id="ProtNLM"/>
    </source>
</evidence>
<keyword evidence="3" id="KW-0233">DNA recombination</keyword>
<evidence type="ECO:0000256" key="4">
    <source>
        <dbReference type="PROSITE-ProRule" id="PRU01248"/>
    </source>
</evidence>
<feature type="domain" description="Tyr recombinase" evidence="6">
    <location>
        <begin position="285"/>
        <end position="458"/>
    </location>
</feature>
<comment type="caution">
    <text evidence="8">The sequence shown here is derived from an EMBL/GenBank/DDBJ whole genome shotgun (WGS) entry which is preliminary data.</text>
</comment>
<comment type="similarity">
    <text evidence="1">Belongs to the 'phage' integrase family.</text>
</comment>